<feature type="transmembrane region" description="Helical" evidence="1">
    <location>
        <begin position="204"/>
        <end position="228"/>
    </location>
</feature>
<keyword evidence="5" id="KW-1185">Reference proteome</keyword>
<evidence type="ECO:0000259" key="3">
    <source>
        <dbReference type="Pfam" id="PF26514"/>
    </source>
</evidence>
<evidence type="ECO:0000256" key="1">
    <source>
        <dbReference type="SAM" id="Phobius"/>
    </source>
</evidence>
<feature type="transmembrane region" description="Helical" evidence="1">
    <location>
        <begin position="125"/>
        <end position="154"/>
    </location>
</feature>
<keyword evidence="2" id="KW-0732">Signal</keyword>
<gene>
    <name evidence="4" type="ORF">EV210_10674</name>
</gene>
<keyword evidence="1" id="KW-0812">Transmembrane</keyword>
<feature type="transmembrane region" description="Helical" evidence="1">
    <location>
        <begin position="175"/>
        <end position="198"/>
    </location>
</feature>
<organism evidence="4 5">
    <name type="scientific">Anaerospora hongkongensis</name>
    <dbReference type="NCBI Taxonomy" id="244830"/>
    <lineage>
        <taxon>Bacteria</taxon>
        <taxon>Bacillati</taxon>
        <taxon>Bacillota</taxon>
        <taxon>Negativicutes</taxon>
        <taxon>Selenomonadales</taxon>
        <taxon>Sporomusaceae</taxon>
        <taxon>Anaerospora</taxon>
    </lineage>
</organism>
<dbReference type="RefSeq" id="WP_132079393.1">
    <property type="nucleotide sequence ID" value="NZ_DAIMLW010000137.1"/>
</dbReference>
<name>A0A4R1PX68_9FIRM</name>
<dbReference type="OrthoDB" id="2374025at2"/>
<accession>A0A4R1PX68</accession>
<dbReference type="AlphaFoldDB" id="A0A4R1PX68"/>
<feature type="domain" description="DUF8173" evidence="3">
    <location>
        <begin position="168"/>
        <end position="282"/>
    </location>
</feature>
<dbReference type="InterPro" id="IPR011004">
    <property type="entry name" value="Trimer_LpxA-like_sf"/>
</dbReference>
<comment type="caution">
    <text evidence="4">The sequence shown here is derived from an EMBL/GenBank/DDBJ whole genome shotgun (WGS) entry which is preliminary data.</text>
</comment>
<proteinExistence type="predicted"/>
<keyword evidence="1" id="KW-1133">Transmembrane helix</keyword>
<feature type="signal peptide" evidence="2">
    <location>
        <begin position="1"/>
        <end position="28"/>
    </location>
</feature>
<evidence type="ECO:0000313" key="4">
    <source>
        <dbReference type="EMBL" id="TCL37208.1"/>
    </source>
</evidence>
<reference evidence="4 5" key="1">
    <citation type="submission" date="2019-03" db="EMBL/GenBank/DDBJ databases">
        <title>Genomic Encyclopedia of Type Strains, Phase IV (KMG-IV): sequencing the most valuable type-strain genomes for metagenomic binning, comparative biology and taxonomic classification.</title>
        <authorList>
            <person name="Goeker M."/>
        </authorList>
    </citation>
    <scope>NUCLEOTIDE SEQUENCE [LARGE SCALE GENOMIC DNA]</scope>
    <source>
        <strain evidence="4 5">DSM 15969</strain>
    </source>
</reference>
<feature type="chain" id="PRO_5020510709" description="DUF8173 domain-containing protein" evidence="2">
    <location>
        <begin position="29"/>
        <end position="288"/>
    </location>
</feature>
<dbReference type="SUPFAM" id="SSF51161">
    <property type="entry name" value="Trimeric LpxA-like enzymes"/>
    <property type="match status" value="1"/>
</dbReference>
<dbReference type="InterPro" id="IPR058486">
    <property type="entry name" value="DUF8173"/>
</dbReference>
<keyword evidence="1" id="KW-0472">Membrane</keyword>
<dbReference type="EMBL" id="SLUI01000006">
    <property type="protein sequence ID" value="TCL37208.1"/>
    <property type="molecule type" value="Genomic_DNA"/>
</dbReference>
<protein>
    <recommendedName>
        <fullName evidence="3">DUF8173 domain-containing protein</fullName>
    </recommendedName>
</protein>
<dbReference type="Proteomes" id="UP000295063">
    <property type="component" value="Unassembled WGS sequence"/>
</dbReference>
<sequence>MQKKFWAAVSLALMILTVITLPLQPASAANRLSGDSAPDVIDFKDVFIPPNAFVEHVVVIGADVTIAGNVSDEVVVINGNLTLLPTAQLEKRVFVLGGRFTEEAGAVVKRGIVNLESGSNNITSILLAALLVFLWGFVQLTITFTFLMILPALSWGFRSRCQRLESVCQSSCGKAAAMGLLLGLAFLLLESLLMVSIIGLPLALVVGLFFLLTATFGASGVCLAIGGRLAAKAGEFDKPAWLKSLYGAAFVSLITNIPFIGPLFLAFILLLGVGLVSLALFQEADTPL</sequence>
<evidence type="ECO:0000256" key="2">
    <source>
        <dbReference type="SAM" id="SignalP"/>
    </source>
</evidence>
<dbReference type="Pfam" id="PF26514">
    <property type="entry name" value="DUF8173"/>
    <property type="match status" value="1"/>
</dbReference>
<evidence type="ECO:0000313" key="5">
    <source>
        <dbReference type="Proteomes" id="UP000295063"/>
    </source>
</evidence>